<evidence type="ECO:0000256" key="5">
    <source>
        <dbReference type="ARBA" id="ARBA00022490"/>
    </source>
</evidence>
<dbReference type="PANTHER" id="PTHR15417">
    <property type="entry name" value="PROTEIN PHOSPHATASE INHIBITOR AND DOPAMINE- AND CAMP-REGULATED NEURONAL PHOSPHOPROTEIN"/>
    <property type="match status" value="1"/>
</dbReference>
<accession>A0AAV6GZ93</accession>
<dbReference type="Pfam" id="PF05395">
    <property type="entry name" value="DARPP-32"/>
    <property type="match status" value="1"/>
</dbReference>
<dbReference type="AlphaFoldDB" id="A0AAV6GZ93"/>
<comment type="similarity">
    <text evidence="3">Belongs to the protein phosphatase inhibitor 1 family.</text>
</comment>
<evidence type="ECO:0000256" key="10">
    <source>
        <dbReference type="SAM" id="MobiDB-lite"/>
    </source>
</evidence>
<comment type="function">
    <text evidence="1">Inhibitor of protein-phosphatase 1.</text>
</comment>
<keyword evidence="6" id="KW-0597">Phosphoprotein</keyword>
<evidence type="ECO:0000256" key="2">
    <source>
        <dbReference type="ARBA" id="ARBA00004496"/>
    </source>
</evidence>
<comment type="subcellular location">
    <subcellularLocation>
        <location evidence="2">Cytoplasm</location>
    </subcellularLocation>
</comment>
<organism evidence="11 12">
    <name type="scientific">Alosa alosa</name>
    <name type="common">allis shad</name>
    <dbReference type="NCBI Taxonomy" id="278164"/>
    <lineage>
        <taxon>Eukaryota</taxon>
        <taxon>Metazoa</taxon>
        <taxon>Chordata</taxon>
        <taxon>Craniata</taxon>
        <taxon>Vertebrata</taxon>
        <taxon>Euteleostomi</taxon>
        <taxon>Actinopterygii</taxon>
        <taxon>Neopterygii</taxon>
        <taxon>Teleostei</taxon>
        <taxon>Clupei</taxon>
        <taxon>Clupeiformes</taxon>
        <taxon>Clupeoidei</taxon>
        <taxon>Clupeidae</taxon>
        <taxon>Alosa</taxon>
    </lineage>
</organism>
<evidence type="ECO:0000256" key="7">
    <source>
        <dbReference type="ARBA" id="ARBA00023272"/>
    </source>
</evidence>
<dbReference type="PANTHER" id="PTHR15417:SF2">
    <property type="entry name" value="PROTEIN PHOSPHATASE 1 REGULATORY SUBUNIT 1B"/>
    <property type="match status" value="1"/>
</dbReference>
<keyword evidence="7" id="KW-0650">Protein phosphatase inhibitor</keyword>
<evidence type="ECO:0000256" key="4">
    <source>
        <dbReference type="ARBA" id="ARBA00020090"/>
    </source>
</evidence>
<keyword evidence="12" id="KW-1185">Reference proteome</keyword>
<feature type="compositionally biased region" description="Basic and acidic residues" evidence="10">
    <location>
        <begin position="172"/>
        <end position="183"/>
    </location>
</feature>
<evidence type="ECO:0000256" key="3">
    <source>
        <dbReference type="ARBA" id="ARBA00007775"/>
    </source>
</evidence>
<feature type="compositionally biased region" description="Acidic residues" evidence="10">
    <location>
        <begin position="113"/>
        <end position="129"/>
    </location>
</feature>
<dbReference type="GO" id="GO:0005737">
    <property type="term" value="C:cytoplasm"/>
    <property type="evidence" value="ECO:0007669"/>
    <property type="project" value="UniProtKB-SubCell"/>
</dbReference>
<feature type="compositionally biased region" description="Polar residues" evidence="10">
    <location>
        <begin position="130"/>
        <end position="145"/>
    </location>
</feature>
<dbReference type="GO" id="GO:0004864">
    <property type="term" value="F:protein phosphatase inhibitor activity"/>
    <property type="evidence" value="ECO:0007669"/>
    <property type="project" value="UniProtKB-KW"/>
</dbReference>
<reference evidence="11" key="1">
    <citation type="submission" date="2020-10" db="EMBL/GenBank/DDBJ databases">
        <title>Chromosome-scale genome assembly of the Allis shad, Alosa alosa.</title>
        <authorList>
            <person name="Margot Z."/>
            <person name="Christophe K."/>
            <person name="Cabau C."/>
            <person name="Louis A."/>
            <person name="Berthelot C."/>
            <person name="Parey E."/>
            <person name="Roest Crollius H."/>
            <person name="Montfort J."/>
            <person name="Robinson-Rechavi M."/>
            <person name="Bucao C."/>
            <person name="Bouchez O."/>
            <person name="Gislard M."/>
            <person name="Lluch J."/>
            <person name="Milhes M."/>
            <person name="Lampietro C."/>
            <person name="Lopez Roques C."/>
            <person name="Donnadieu C."/>
            <person name="Braasch I."/>
            <person name="Desvignes T."/>
            <person name="Postlethwait J."/>
            <person name="Bobe J."/>
            <person name="Guiguen Y."/>
        </authorList>
    </citation>
    <scope>NUCLEOTIDE SEQUENCE</scope>
    <source>
        <strain evidence="11">M-15738</strain>
        <tissue evidence="11">Blood</tissue>
    </source>
</reference>
<feature type="compositionally biased region" description="Acidic residues" evidence="10">
    <location>
        <begin position="160"/>
        <end position="171"/>
    </location>
</feature>
<comment type="caution">
    <text evidence="11">The sequence shown here is derived from an EMBL/GenBank/DDBJ whole genome shotgun (WGS) entry which is preliminary data.</text>
</comment>
<evidence type="ECO:0000256" key="9">
    <source>
        <dbReference type="ARBA" id="ARBA00030254"/>
    </source>
</evidence>
<gene>
    <name evidence="11" type="ORF">AALO_G00085060</name>
</gene>
<evidence type="ECO:0000256" key="8">
    <source>
        <dbReference type="ARBA" id="ARBA00029874"/>
    </source>
</evidence>
<proteinExistence type="inferred from homology"/>
<evidence type="ECO:0000256" key="1">
    <source>
        <dbReference type="ARBA" id="ARBA00002900"/>
    </source>
</evidence>
<dbReference type="Proteomes" id="UP000823561">
    <property type="component" value="Chromosome 6"/>
</dbReference>
<feature type="region of interest" description="Disordered" evidence="10">
    <location>
        <begin position="40"/>
        <end position="183"/>
    </location>
</feature>
<protein>
    <recommendedName>
        <fullName evidence="4">Protein phosphatase 1 regulatory subunit 1B</fullName>
    </recommendedName>
    <alternativeName>
        <fullName evidence="8">DARPP-32</fullName>
    </alternativeName>
    <alternativeName>
        <fullName evidence="9">Dopamine- and cAMP-regulated neuronal phosphoprotein</fullName>
    </alternativeName>
</protein>
<dbReference type="EMBL" id="JADWDJ010000006">
    <property type="protein sequence ID" value="KAG5280109.1"/>
    <property type="molecule type" value="Genomic_DNA"/>
</dbReference>
<evidence type="ECO:0000313" key="12">
    <source>
        <dbReference type="Proteomes" id="UP000823561"/>
    </source>
</evidence>
<dbReference type="GO" id="GO:0035556">
    <property type="term" value="P:intracellular signal transduction"/>
    <property type="evidence" value="ECO:0007669"/>
    <property type="project" value="TreeGrafter"/>
</dbReference>
<evidence type="ECO:0000256" key="6">
    <source>
        <dbReference type="ARBA" id="ARBA00022553"/>
    </source>
</evidence>
<keyword evidence="5" id="KW-0963">Cytoplasm</keyword>
<sequence length="183" mass="20423">MMEPTAAAPEVAAEPKERRKIQFAVPATEPTQLDPRQVEMIRRRRPTPATLFRVADQSPEDDNSTHQWVVGENGVLKPKRVNPNVYQPPSLKAVQQMAEAQMQKLGVYPHMEEENEDYPGQGDEDEETGLTESSDQQEVGPTDTGSGMGTAVAMARSGVEEESEEEEEEEEEQKREEGSRKGE</sequence>
<evidence type="ECO:0000313" key="11">
    <source>
        <dbReference type="EMBL" id="KAG5280109.1"/>
    </source>
</evidence>
<dbReference type="InterPro" id="IPR008466">
    <property type="entry name" value="PPP1R1A/B/C"/>
</dbReference>
<name>A0AAV6GZ93_9TELE</name>